<evidence type="ECO:0000259" key="12">
    <source>
        <dbReference type="PROSITE" id="PS50011"/>
    </source>
</evidence>
<keyword evidence="6 9" id="KW-0067">ATP-binding</keyword>
<evidence type="ECO:0000256" key="1">
    <source>
        <dbReference type="ARBA" id="ARBA00012513"/>
    </source>
</evidence>
<evidence type="ECO:0000313" key="13">
    <source>
        <dbReference type="EMBL" id="ORX18812.1"/>
    </source>
</evidence>
<dbReference type="InterPro" id="IPR011009">
    <property type="entry name" value="Kinase-like_dom_sf"/>
</dbReference>
<dbReference type="InterPro" id="IPR000719">
    <property type="entry name" value="Prot_kinase_dom"/>
</dbReference>
<comment type="caution">
    <text evidence="13">The sequence shown here is derived from an EMBL/GenBank/DDBJ whole genome shotgun (WGS) entry which is preliminary data.</text>
</comment>
<evidence type="ECO:0000256" key="5">
    <source>
        <dbReference type="ARBA" id="ARBA00022777"/>
    </source>
</evidence>
<dbReference type="GO" id="GO:0004674">
    <property type="term" value="F:protein serine/threonine kinase activity"/>
    <property type="evidence" value="ECO:0007669"/>
    <property type="project" value="UniProtKB-KW"/>
</dbReference>
<feature type="compositionally biased region" description="Basic and acidic residues" evidence="10">
    <location>
        <begin position="372"/>
        <end position="386"/>
    </location>
</feature>
<keyword evidence="11" id="KW-1133">Transmembrane helix</keyword>
<feature type="compositionally biased region" description="Low complexity" evidence="10">
    <location>
        <begin position="344"/>
        <end position="357"/>
    </location>
</feature>
<evidence type="ECO:0000256" key="2">
    <source>
        <dbReference type="ARBA" id="ARBA00022527"/>
    </source>
</evidence>
<keyword evidence="4 9" id="KW-0547">Nucleotide-binding</keyword>
<dbReference type="EMBL" id="LQQA01000004">
    <property type="protein sequence ID" value="ORX18812.1"/>
    <property type="molecule type" value="Genomic_DNA"/>
</dbReference>
<reference evidence="13 14" key="1">
    <citation type="submission" date="2016-01" db="EMBL/GenBank/DDBJ databases">
        <title>The new phylogeny of the genus Mycobacterium.</title>
        <authorList>
            <person name="Tarcisio F."/>
            <person name="Conor M."/>
            <person name="Antonella G."/>
            <person name="Elisabetta G."/>
            <person name="Giulia F.S."/>
            <person name="Sara T."/>
            <person name="Anna F."/>
            <person name="Clotilde B."/>
            <person name="Roberto B."/>
            <person name="Veronica D.S."/>
            <person name="Fabio R."/>
            <person name="Monica P."/>
            <person name="Olivier J."/>
            <person name="Enrico T."/>
            <person name="Nicola S."/>
        </authorList>
    </citation>
    <scope>NUCLEOTIDE SEQUENCE [LARGE SCALE GENOMIC DNA]</scope>
    <source>
        <strain evidence="13 14">ATCC 700010</strain>
    </source>
</reference>
<evidence type="ECO:0000256" key="3">
    <source>
        <dbReference type="ARBA" id="ARBA00022679"/>
    </source>
</evidence>
<feature type="compositionally biased region" description="Pro residues" evidence="10">
    <location>
        <begin position="358"/>
        <end position="369"/>
    </location>
</feature>
<evidence type="ECO:0000256" key="6">
    <source>
        <dbReference type="ARBA" id="ARBA00022840"/>
    </source>
</evidence>
<protein>
    <recommendedName>
        <fullName evidence="1">non-specific serine/threonine protein kinase</fullName>
        <ecNumber evidence="1">2.7.11.1</ecNumber>
    </recommendedName>
</protein>
<comment type="catalytic activity">
    <reaction evidence="7">
        <text>L-threonyl-[protein] + ATP = O-phospho-L-threonyl-[protein] + ADP + H(+)</text>
        <dbReference type="Rhea" id="RHEA:46608"/>
        <dbReference type="Rhea" id="RHEA-COMP:11060"/>
        <dbReference type="Rhea" id="RHEA-COMP:11605"/>
        <dbReference type="ChEBI" id="CHEBI:15378"/>
        <dbReference type="ChEBI" id="CHEBI:30013"/>
        <dbReference type="ChEBI" id="CHEBI:30616"/>
        <dbReference type="ChEBI" id="CHEBI:61977"/>
        <dbReference type="ChEBI" id="CHEBI:456216"/>
        <dbReference type="EC" id="2.7.11.1"/>
    </reaction>
</comment>
<dbReference type="FunFam" id="3.30.200.20:FF:000035">
    <property type="entry name" value="Serine/threonine protein kinase Stk1"/>
    <property type="match status" value="1"/>
</dbReference>
<dbReference type="SUPFAM" id="SSF56112">
    <property type="entry name" value="Protein kinase-like (PK-like)"/>
    <property type="match status" value="1"/>
</dbReference>
<dbReference type="SMART" id="SM00220">
    <property type="entry name" value="S_TKc"/>
    <property type="match status" value="1"/>
</dbReference>
<dbReference type="PANTHER" id="PTHR43289:SF6">
    <property type="entry name" value="SERINE_THREONINE-PROTEIN KINASE NEKL-3"/>
    <property type="match status" value="1"/>
</dbReference>
<organism evidence="13 14">
    <name type="scientific">Mycolicibacterium wolinskyi</name>
    <dbReference type="NCBI Taxonomy" id="59750"/>
    <lineage>
        <taxon>Bacteria</taxon>
        <taxon>Bacillati</taxon>
        <taxon>Actinomycetota</taxon>
        <taxon>Actinomycetes</taxon>
        <taxon>Mycobacteriales</taxon>
        <taxon>Mycobacteriaceae</taxon>
        <taxon>Mycolicibacterium</taxon>
    </lineage>
</organism>
<proteinExistence type="predicted"/>
<dbReference type="AlphaFoldDB" id="A0A1X2FK55"/>
<evidence type="ECO:0000256" key="7">
    <source>
        <dbReference type="ARBA" id="ARBA00047899"/>
    </source>
</evidence>
<dbReference type="InterPro" id="IPR017441">
    <property type="entry name" value="Protein_kinase_ATP_BS"/>
</dbReference>
<feature type="domain" description="Protein kinase" evidence="12">
    <location>
        <begin position="11"/>
        <end position="271"/>
    </location>
</feature>
<dbReference type="EC" id="2.7.11.1" evidence="1"/>
<feature type="transmembrane region" description="Helical" evidence="11">
    <location>
        <begin position="318"/>
        <end position="337"/>
    </location>
</feature>
<dbReference type="Pfam" id="PF00069">
    <property type="entry name" value="Pkinase"/>
    <property type="match status" value="1"/>
</dbReference>
<feature type="binding site" evidence="9">
    <location>
        <position position="40"/>
    </location>
    <ligand>
        <name>ATP</name>
        <dbReference type="ChEBI" id="CHEBI:30616"/>
    </ligand>
</feature>
<accession>A0A1X2FK55</accession>
<dbReference type="Gene3D" id="3.30.200.20">
    <property type="entry name" value="Phosphorylase Kinase, domain 1"/>
    <property type="match status" value="1"/>
</dbReference>
<evidence type="ECO:0000256" key="11">
    <source>
        <dbReference type="SAM" id="Phobius"/>
    </source>
</evidence>
<evidence type="ECO:0000313" key="14">
    <source>
        <dbReference type="Proteomes" id="UP000193964"/>
    </source>
</evidence>
<dbReference type="Gene3D" id="1.10.510.10">
    <property type="entry name" value="Transferase(Phosphotransferase) domain 1"/>
    <property type="match status" value="1"/>
</dbReference>
<dbReference type="Proteomes" id="UP000193964">
    <property type="component" value="Unassembled WGS sequence"/>
</dbReference>
<evidence type="ECO:0000256" key="4">
    <source>
        <dbReference type="ARBA" id="ARBA00022741"/>
    </source>
</evidence>
<gene>
    <name evidence="13" type="ORF">AWC31_12650</name>
</gene>
<evidence type="ECO:0000256" key="8">
    <source>
        <dbReference type="ARBA" id="ARBA00048679"/>
    </source>
</evidence>
<dbReference type="PANTHER" id="PTHR43289">
    <property type="entry name" value="MITOGEN-ACTIVATED PROTEIN KINASE KINASE KINASE 20-RELATED"/>
    <property type="match status" value="1"/>
</dbReference>
<dbReference type="PROSITE" id="PS00107">
    <property type="entry name" value="PROTEIN_KINASE_ATP"/>
    <property type="match status" value="1"/>
</dbReference>
<feature type="region of interest" description="Disordered" evidence="10">
    <location>
        <begin position="340"/>
        <end position="407"/>
    </location>
</feature>
<sequence>MTGHGLLVGRYELRRVLGYGGMAEVWDGWDHRLDRAVAVKMMHRAVAAQPDTRRRFESEARAAARLSHPNIVAVHDFGEQDGTPFIVMERLPGQTLADVIAQGPLSPQRAGAVLADVLSALAAAHGAGVLHRDIKPGNILIAANGSMKVADFGIAKTAGDVQTMAGQVVGTMAYMSPERITGAPASVSDDLYAVGVMGYEALVGFRAFPQDTPGAVVRAIMDNPPPPLSVVRPDVDPALAGTIDRAMARDPRHRFGSAEDMRSALAGNPVAAFAGPAIAGGPPRPATKVFTQAPMAPAATYFVPAAPKRRIPARTRKILAAAAIIAAFTVSVLAVAMDSSSTQAPDPVSTSTSVPTPSSAPPAPPPPAPVVDHPRNEGNGKGEGNKDHRKNPGHGGGNGKGDKEKRE</sequence>
<dbReference type="RefSeq" id="WP_085142098.1">
    <property type="nucleotide sequence ID" value="NZ_JACKUA010000038.1"/>
</dbReference>
<dbReference type="GO" id="GO:0080090">
    <property type="term" value="P:regulation of primary metabolic process"/>
    <property type="evidence" value="ECO:0007669"/>
    <property type="project" value="UniProtKB-ARBA"/>
</dbReference>
<evidence type="ECO:0000256" key="9">
    <source>
        <dbReference type="PROSITE-ProRule" id="PRU10141"/>
    </source>
</evidence>
<comment type="catalytic activity">
    <reaction evidence="8">
        <text>L-seryl-[protein] + ATP = O-phospho-L-seryl-[protein] + ADP + H(+)</text>
        <dbReference type="Rhea" id="RHEA:17989"/>
        <dbReference type="Rhea" id="RHEA-COMP:9863"/>
        <dbReference type="Rhea" id="RHEA-COMP:11604"/>
        <dbReference type="ChEBI" id="CHEBI:15378"/>
        <dbReference type="ChEBI" id="CHEBI:29999"/>
        <dbReference type="ChEBI" id="CHEBI:30616"/>
        <dbReference type="ChEBI" id="CHEBI:83421"/>
        <dbReference type="ChEBI" id="CHEBI:456216"/>
        <dbReference type="EC" id="2.7.11.1"/>
    </reaction>
</comment>
<dbReference type="PROSITE" id="PS00108">
    <property type="entry name" value="PROTEIN_KINASE_ST"/>
    <property type="match status" value="1"/>
</dbReference>
<keyword evidence="5 13" id="KW-0418">Kinase</keyword>
<dbReference type="CDD" id="cd14014">
    <property type="entry name" value="STKc_PknB_like"/>
    <property type="match status" value="1"/>
</dbReference>
<dbReference type="OrthoDB" id="9762169at2"/>
<keyword evidence="3" id="KW-0808">Transferase</keyword>
<dbReference type="GO" id="GO:0005524">
    <property type="term" value="F:ATP binding"/>
    <property type="evidence" value="ECO:0007669"/>
    <property type="project" value="UniProtKB-UniRule"/>
</dbReference>
<evidence type="ECO:0000256" key="10">
    <source>
        <dbReference type="SAM" id="MobiDB-lite"/>
    </source>
</evidence>
<keyword evidence="2" id="KW-0723">Serine/threonine-protein kinase</keyword>
<dbReference type="InterPro" id="IPR008271">
    <property type="entry name" value="Ser/Thr_kinase_AS"/>
</dbReference>
<keyword evidence="11" id="KW-0472">Membrane</keyword>
<keyword evidence="11" id="KW-0812">Transmembrane</keyword>
<name>A0A1X2FK55_9MYCO</name>
<dbReference type="PROSITE" id="PS50011">
    <property type="entry name" value="PROTEIN_KINASE_DOM"/>
    <property type="match status" value="1"/>
</dbReference>